<name>A0AA47P0B9_MERPO</name>
<evidence type="ECO:0000313" key="4">
    <source>
        <dbReference type="Proteomes" id="UP001174136"/>
    </source>
</evidence>
<accession>A0AA47P0B9</accession>
<sequence>MASSSAIRPAPGTLKAAVWQHFGFYEVEGKLDKTYTVITKSIGKFIAMDLRPYSVVENEGFREMVHTLEPRYKIPCRRYFTDTAIPTLYAKTKSKVLDTLTNAGRVAITCDAWTSIATVSYVTVTAHFINNDWQLVSLVLQTRAMYESHTGANVADLLKKVASEWHLNDNDLVLVTDNASNMVVAAKLGGFVHVKCYAHTLNLARQRALKLPALSKLLAKIRRIVSFFHRSTVGAHQLEEKQKLLGLPCHKLITDVSTRWNSAYEMVRKGEAELCTLTETDVSNAEDVVKALKPMKDATTLISEESSPTACLIAPLQAQLCQETRIIDDSRESSIIREIKQAINEDLRKRYNSDLERSTLRSASALDPRFKGLPFLSNEDIEETFGRVVAEAASLEPQVRVEGEENHEENPSPPKRRSPSSLLENLLGNTFAGATAPQTISAYTKAEEEVNKFCGTPPIPLSEDPLSWWRTNEIMYPLLSKLGKRYFCIPATSVSAERVFSTAGDIVTAQRSTLTAEHVDQLLFLHKNLHIA</sequence>
<dbReference type="PANTHER" id="PTHR46481:SF4">
    <property type="entry name" value="ZINC FINGER BED DOMAIN-CONTAINING PROTEIN 4"/>
    <property type="match status" value="1"/>
</dbReference>
<dbReference type="GO" id="GO:0046983">
    <property type="term" value="F:protein dimerization activity"/>
    <property type="evidence" value="ECO:0007669"/>
    <property type="project" value="InterPro"/>
</dbReference>
<feature type="domain" description="HAT C-terminal dimerisation" evidence="2">
    <location>
        <begin position="458"/>
        <end position="529"/>
    </location>
</feature>
<evidence type="ECO:0000313" key="3">
    <source>
        <dbReference type="EMBL" id="KAK0145636.1"/>
    </source>
</evidence>
<protein>
    <submittedName>
        <fullName evidence="3">Zinc finger BED domain-containing protein 1</fullName>
    </submittedName>
</protein>
<reference evidence="3" key="1">
    <citation type="journal article" date="2023" name="Front. Mar. Sci.">
        <title>A new Merluccius polli reference genome to investigate the effects of global change in West African waters.</title>
        <authorList>
            <person name="Mateo J.L."/>
            <person name="Blanco-Fernandez C."/>
            <person name="Garcia-Vazquez E."/>
            <person name="Machado-Schiaffino G."/>
        </authorList>
    </citation>
    <scope>NUCLEOTIDE SEQUENCE</scope>
    <source>
        <strain evidence="3">C29</strain>
        <tissue evidence="3">Fin</tissue>
    </source>
</reference>
<dbReference type="InterPro" id="IPR012337">
    <property type="entry name" value="RNaseH-like_sf"/>
</dbReference>
<evidence type="ECO:0000256" key="1">
    <source>
        <dbReference type="SAM" id="MobiDB-lite"/>
    </source>
</evidence>
<dbReference type="PANTHER" id="PTHR46481">
    <property type="entry name" value="ZINC FINGER BED DOMAIN-CONTAINING PROTEIN 4"/>
    <property type="match status" value="1"/>
</dbReference>
<dbReference type="AlphaFoldDB" id="A0AA47P0B9"/>
<proteinExistence type="predicted"/>
<evidence type="ECO:0000259" key="2">
    <source>
        <dbReference type="Pfam" id="PF05699"/>
    </source>
</evidence>
<dbReference type="EMBL" id="JAOPHQ010002845">
    <property type="protein sequence ID" value="KAK0145636.1"/>
    <property type="molecule type" value="Genomic_DNA"/>
</dbReference>
<dbReference type="SUPFAM" id="SSF53098">
    <property type="entry name" value="Ribonuclease H-like"/>
    <property type="match status" value="1"/>
</dbReference>
<organism evidence="3 4">
    <name type="scientific">Merluccius polli</name>
    <name type="common">Benguela hake</name>
    <name type="synonym">Merluccius cadenati</name>
    <dbReference type="NCBI Taxonomy" id="89951"/>
    <lineage>
        <taxon>Eukaryota</taxon>
        <taxon>Metazoa</taxon>
        <taxon>Chordata</taxon>
        <taxon>Craniata</taxon>
        <taxon>Vertebrata</taxon>
        <taxon>Euteleostomi</taxon>
        <taxon>Actinopterygii</taxon>
        <taxon>Neopterygii</taxon>
        <taxon>Teleostei</taxon>
        <taxon>Neoteleostei</taxon>
        <taxon>Acanthomorphata</taxon>
        <taxon>Zeiogadaria</taxon>
        <taxon>Gadariae</taxon>
        <taxon>Gadiformes</taxon>
        <taxon>Gadoidei</taxon>
        <taxon>Merlucciidae</taxon>
        <taxon>Merluccius</taxon>
    </lineage>
</organism>
<dbReference type="SUPFAM" id="SSF140996">
    <property type="entry name" value="Hermes dimerisation domain"/>
    <property type="match status" value="1"/>
</dbReference>
<comment type="caution">
    <text evidence="3">The sequence shown here is derived from an EMBL/GenBank/DDBJ whole genome shotgun (WGS) entry which is preliminary data.</text>
</comment>
<gene>
    <name evidence="3" type="primary">ZBED1_45</name>
    <name evidence="3" type="ORF">N1851_015418</name>
</gene>
<feature type="compositionally biased region" description="Basic and acidic residues" evidence="1">
    <location>
        <begin position="399"/>
        <end position="410"/>
    </location>
</feature>
<feature type="region of interest" description="Disordered" evidence="1">
    <location>
        <begin position="396"/>
        <end position="421"/>
    </location>
</feature>
<keyword evidence="4" id="KW-1185">Reference proteome</keyword>
<dbReference type="InterPro" id="IPR052035">
    <property type="entry name" value="ZnF_BED_domain_contain"/>
</dbReference>
<dbReference type="Pfam" id="PF05699">
    <property type="entry name" value="Dimer_Tnp_hAT"/>
    <property type="match status" value="1"/>
</dbReference>
<dbReference type="Proteomes" id="UP001174136">
    <property type="component" value="Unassembled WGS sequence"/>
</dbReference>
<dbReference type="InterPro" id="IPR008906">
    <property type="entry name" value="HATC_C_dom"/>
</dbReference>